<feature type="domain" description="Glycosyltransferase 2-like" evidence="1">
    <location>
        <begin position="6"/>
        <end position="125"/>
    </location>
</feature>
<sequence length="301" mass="34194">MKPILSIIIVSYNTADLTLNCIKSIYLDKGLKEIPFEIIVVDNNSHDNSVAELKKLKNKIILIENKDNTGFGKANNQGVKIAKGNYILLLNSDTIILHSAISQSLDWLCSHPESSICTAQLLNKDKSIQASGGFFPNLANVLTWCLSFDDLPLINKIVKPIHPHTPTFYTRDKFYLSDHRQDWVTGAFLLTRKNLFDKVGGFDESYFMYGEEVELCYRIQKNTVNNQVWYLIGPQIIHLGGASATSRLDPILNEYRGIISFFKKHKPKWQYPLVKLLLKINALIRAIIHLSPIYLQACSKI</sequence>
<dbReference type="InterPro" id="IPR029044">
    <property type="entry name" value="Nucleotide-diphossugar_trans"/>
</dbReference>
<dbReference type="Pfam" id="PF00535">
    <property type="entry name" value="Glycos_transf_2"/>
    <property type="match status" value="1"/>
</dbReference>
<dbReference type="PANTHER" id="PTHR43179">
    <property type="entry name" value="RHAMNOSYLTRANSFERASE WBBL"/>
    <property type="match status" value="1"/>
</dbReference>
<dbReference type="CDD" id="cd04186">
    <property type="entry name" value="GT_2_like_c"/>
    <property type="match status" value="1"/>
</dbReference>
<dbReference type="EMBL" id="VSSQ01011645">
    <property type="protein sequence ID" value="MPM47352.1"/>
    <property type="molecule type" value="Genomic_DNA"/>
</dbReference>
<dbReference type="AlphaFoldDB" id="A0A645A2U8"/>
<proteinExistence type="predicted"/>
<reference evidence="2" key="1">
    <citation type="submission" date="2019-08" db="EMBL/GenBank/DDBJ databases">
        <authorList>
            <person name="Kucharzyk K."/>
            <person name="Murdoch R.W."/>
            <person name="Higgins S."/>
            <person name="Loffler F."/>
        </authorList>
    </citation>
    <scope>NUCLEOTIDE SEQUENCE</scope>
</reference>
<dbReference type="PANTHER" id="PTHR43179:SF7">
    <property type="entry name" value="RHAMNOSYLTRANSFERASE WBBL"/>
    <property type="match status" value="1"/>
</dbReference>
<accession>A0A645A2U8</accession>
<dbReference type="SUPFAM" id="SSF53448">
    <property type="entry name" value="Nucleotide-diphospho-sugar transferases"/>
    <property type="match status" value="1"/>
</dbReference>
<evidence type="ECO:0000313" key="2">
    <source>
        <dbReference type="EMBL" id="MPM47352.1"/>
    </source>
</evidence>
<comment type="caution">
    <text evidence="2">The sequence shown here is derived from an EMBL/GenBank/DDBJ whole genome shotgun (WGS) entry which is preliminary data.</text>
</comment>
<dbReference type="InterPro" id="IPR001173">
    <property type="entry name" value="Glyco_trans_2-like"/>
</dbReference>
<gene>
    <name evidence="2" type="ORF">SDC9_94061</name>
</gene>
<organism evidence="2">
    <name type="scientific">bioreactor metagenome</name>
    <dbReference type="NCBI Taxonomy" id="1076179"/>
    <lineage>
        <taxon>unclassified sequences</taxon>
        <taxon>metagenomes</taxon>
        <taxon>ecological metagenomes</taxon>
    </lineage>
</organism>
<dbReference type="Gene3D" id="3.90.550.10">
    <property type="entry name" value="Spore Coat Polysaccharide Biosynthesis Protein SpsA, Chain A"/>
    <property type="match status" value="1"/>
</dbReference>
<evidence type="ECO:0000259" key="1">
    <source>
        <dbReference type="Pfam" id="PF00535"/>
    </source>
</evidence>
<name>A0A645A2U8_9ZZZZ</name>
<protein>
    <recommendedName>
        <fullName evidence="1">Glycosyltransferase 2-like domain-containing protein</fullName>
    </recommendedName>
</protein>